<sequence length="1629" mass="170632">MSLVQQVSGCPVQTCMYDVYHMPLPHSLHHRPATTAWELPQHTHTHTHMQESSAGYGQRQVAAGIVCSSSFIHLRETQSFTHFGLGSCAKAYVCTPVCLQSHCQTDTTYCCNPTPSASSPSPANQMHSENKLSNHGKQVTSGAQSQLPNVNQAQQQGPAGNQGSKGSGSGNHGVKSNQISPGNTGLKSLNQSGGGVVEGVMRSKRRCVLERKQPYSGDEWCSGAETEEEDEKPLSATHREHVICPSQGHSGSSATGHVSDPGGAALGSGHGPGIRTDLHPRPPQQVVYVFTTSLANSAAEAVMHGHTDSILLYHQQNVPRTKLEQSSGVGKLSNLTEQISSSHSPPIGTPKSQSGTPRPASVGGGMGGHLPGTSTPSSTGHPDSEPAQTHRGGGTSNSNSRSAVHSLGQGSSGPQSVGVSGPEGVDRPSTIPHHGAGVSPSSSPSALSAHRQSEMGQRVGPGNTDCLSKEQLEHRERSLQTLRDIERLLLRSGAGAGHEEPRGPNGNPNGTNVNNNNSNDGGRGLEDGENGVGNTGNCHSNNAGMPGMPPVGGMKKYEEPLQSIISQTQNLVGPGLDDPLMGPHHSMPPHSHHLSSPSGLDMGPLLGPEGVTPEQLAWRKLQEEYYQEKRRQHEMNPHQHPQHFRMMPEMGMPGGPPMLMRGPPPPYHSKPGDQQWGPGPGPMLGGGMGGNSRIKDMHQEGPRGPRFLGQMRGPSGAGGYPESPGGVLSMEGLGPQRPTRPGMGWLDDMPPNMGGGGPFHGCYPPGGPGGPPQPFQGDLDRPMTREEMFRRLHRLDLQQMSRQQQQAGLGGPRMIDNTGGPGFPNPGMGGGPPSRGDPMDFPGSRTIMGSPIGGVGSDGGPTMRDIVDSPLGGNLNMNMGMNMNPQGQQLLAQKLRGGPGIAGPLGEMLSPEDISRIRASQNGRGGANKGMIPGPDGPLQFPNQSSFPGSQGDGSYMQQPGSDMFGADQPGPPHMSNTSRLSHIPMNTGSRGTDLGARHPPDLPISVNPMGSPAIPPSHQLKSPSLSQEPSPLMPSPSAAGLKSPSQLPQSGPPHPPLPAASGAGTPSSTSIKSPQVMGPSLGLRSPSGSPGHLKSPTMPVASPGWNASPKTMPSPGGPPSVKVAGNGSSSTDTGMSLPPRSSNSTPISQPSNSINPSMPFTSSPDAPPSQNPLSLIMSQMSKYAMPSSTPLYHDAIKTIATSDDEMLPDRPLLPGINMSGNMGNHQSTQMLLSSQGSMGPHSGPQSPMGMVLQGGPQLSHDPSGPMLPSPNPMGMPGMTSAIMGGGGGPPDGIGPCNVSPMHPQNQMGGFPRIQGPLHSPIGGMGQQYPQRPEEVLPPQQMHLLSKGMSHQRPPHQPDSFPSMPMGDGPDLSEVIRPTHTGIPEFDLSRIIPADKPSSTLQYFPKSEAMSQPQQNPHQGQMPPQASSAQLLKQLSSSGPPHSSVPSSNPHIANLQNMMAEQQLPLHPSHSHCGMRPGMGMPQIGSRGMGSGGGMGPICHPGHMMGRTGMSPQQQLQHQHHHQQQQAMMANNLLQHPSHPNRGMLSPQQHPHNLMAQQNLMMMQAKQRGMALPGEHFGQQGALMSPQGPMMGPPHSQSGMMGPQSLRQRSMSLDSPLGYGPGSMANMPF</sequence>
<feature type="region of interest" description="Disordered" evidence="4">
    <location>
        <begin position="1407"/>
        <end position="1451"/>
    </location>
</feature>
<name>A0ABQ8LTE7_LABRO</name>
<feature type="region of interest" description="Disordered" evidence="4">
    <location>
        <begin position="114"/>
        <end position="197"/>
    </location>
</feature>
<dbReference type="Proteomes" id="UP000830375">
    <property type="component" value="Unassembled WGS sequence"/>
</dbReference>
<dbReference type="InterPro" id="IPR015668">
    <property type="entry name" value="Bcl-9/Bcl-9l"/>
</dbReference>
<evidence type="ECO:0000313" key="6">
    <source>
        <dbReference type="EMBL" id="KAI2653915.1"/>
    </source>
</evidence>
<feature type="compositionally biased region" description="Low complexity" evidence="4">
    <location>
        <begin position="148"/>
        <end position="162"/>
    </location>
</feature>
<feature type="region of interest" description="Disordered" evidence="4">
    <location>
        <begin position="493"/>
        <end position="543"/>
    </location>
</feature>
<feature type="compositionally biased region" description="Polar residues" evidence="4">
    <location>
        <begin position="178"/>
        <end position="191"/>
    </location>
</feature>
<evidence type="ECO:0000256" key="4">
    <source>
        <dbReference type="SAM" id="MobiDB-lite"/>
    </source>
</evidence>
<feature type="compositionally biased region" description="Low complexity" evidence="4">
    <location>
        <begin position="396"/>
        <end position="422"/>
    </location>
</feature>
<feature type="compositionally biased region" description="Polar residues" evidence="4">
    <location>
        <begin position="124"/>
        <end position="147"/>
    </location>
</feature>
<evidence type="ECO:0000256" key="2">
    <source>
        <dbReference type="ARBA" id="ARBA00009200"/>
    </source>
</evidence>
<feature type="compositionally biased region" description="Low complexity" evidence="4">
    <location>
        <begin position="432"/>
        <end position="450"/>
    </location>
</feature>
<accession>A0ABQ8LTE7</accession>
<dbReference type="Pfam" id="PF11502">
    <property type="entry name" value="BCL9"/>
    <property type="match status" value="1"/>
</dbReference>
<feature type="compositionally biased region" description="Polar residues" evidence="4">
    <location>
        <begin position="1409"/>
        <end position="1424"/>
    </location>
</feature>
<feature type="compositionally biased region" description="Polar residues" evidence="4">
    <location>
        <begin position="372"/>
        <end position="381"/>
    </location>
</feature>
<comment type="similarity">
    <text evidence="2">Belongs to the BCL9 family.</text>
</comment>
<feature type="region of interest" description="Disordered" evidence="4">
    <location>
        <begin position="214"/>
        <end position="235"/>
    </location>
</feature>
<evidence type="ECO:0000259" key="5">
    <source>
        <dbReference type="Pfam" id="PF11502"/>
    </source>
</evidence>
<feature type="compositionally biased region" description="Polar residues" evidence="4">
    <location>
        <begin position="975"/>
        <end position="991"/>
    </location>
</feature>
<feature type="compositionally biased region" description="Low complexity" evidence="4">
    <location>
        <begin position="1060"/>
        <end position="1071"/>
    </location>
</feature>
<feature type="domain" description="B-cell lymphoma 9 beta-catenin binding" evidence="5">
    <location>
        <begin position="467"/>
        <end position="496"/>
    </location>
</feature>
<feature type="compositionally biased region" description="Polar residues" evidence="4">
    <location>
        <begin position="338"/>
        <end position="356"/>
    </location>
</feature>
<feature type="compositionally biased region" description="Low complexity" evidence="4">
    <location>
        <begin position="1425"/>
        <end position="1450"/>
    </location>
</feature>
<evidence type="ECO:0000313" key="7">
    <source>
        <dbReference type="Proteomes" id="UP000830375"/>
    </source>
</evidence>
<keyword evidence="3" id="KW-0539">Nucleus</keyword>
<evidence type="ECO:0000256" key="1">
    <source>
        <dbReference type="ARBA" id="ARBA00004123"/>
    </source>
</evidence>
<evidence type="ECO:0000256" key="3">
    <source>
        <dbReference type="ARBA" id="ARBA00023242"/>
    </source>
</evidence>
<protein>
    <submittedName>
        <fullName evidence="6">B-cell CLL/lymphoma 9-like protein</fullName>
    </submittedName>
</protein>
<dbReference type="InterPro" id="IPR024670">
    <property type="entry name" value="BCL9_beta-catenin-bd_dom"/>
</dbReference>
<keyword evidence="7" id="KW-1185">Reference proteome</keyword>
<comment type="subcellular location">
    <subcellularLocation>
        <location evidence="1">Nucleus</location>
    </subcellularLocation>
</comment>
<feature type="compositionally biased region" description="Low complexity" evidence="4">
    <location>
        <begin position="1079"/>
        <end position="1094"/>
    </location>
</feature>
<dbReference type="InterPro" id="IPR013083">
    <property type="entry name" value="Znf_RING/FYVE/PHD"/>
</dbReference>
<reference evidence="6 7" key="1">
    <citation type="submission" date="2022-01" db="EMBL/GenBank/DDBJ databases">
        <title>A high-quality chromosome-level genome assembly of rohu carp, Labeo rohita.</title>
        <authorList>
            <person name="Arick M.A. II"/>
            <person name="Hsu C.-Y."/>
            <person name="Magbanua Z."/>
            <person name="Pechanova O."/>
            <person name="Grover C."/>
            <person name="Miller E."/>
            <person name="Thrash A."/>
            <person name="Ezzel L."/>
            <person name="Alam S."/>
            <person name="Benzie J."/>
            <person name="Hamilton M."/>
            <person name="Karsi A."/>
            <person name="Lawrence M.L."/>
            <person name="Peterson D.G."/>
        </authorList>
    </citation>
    <scope>NUCLEOTIDE SEQUENCE [LARGE SCALE GENOMIC DNA]</scope>
    <source>
        <strain evidence="7">BAU-BD-2019</strain>
        <tissue evidence="6">Blood</tissue>
    </source>
</reference>
<dbReference type="PANTHER" id="PTHR15185:SF3">
    <property type="entry name" value="B-CELL CLL_LYMPHOMA 9-LIKE PROTEIN"/>
    <property type="match status" value="1"/>
</dbReference>
<feature type="region of interest" description="Disordered" evidence="4">
    <location>
        <begin position="713"/>
        <end position="740"/>
    </location>
</feature>
<comment type="caution">
    <text evidence="6">The sequence shown here is derived from an EMBL/GenBank/DDBJ whole genome shotgun (WGS) entry which is preliminary data.</text>
</comment>
<feature type="region of interest" description="Disordered" evidence="4">
    <location>
        <begin position="1346"/>
        <end position="1369"/>
    </location>
</feature>
<feature type="compositionally biased region" description="Low complexity" evidence="4">
    <location>
        <begin position="503"/>
        <end position="520"/>
    </location>
</feature>
<proteinExistence type="inferred from homology"/>
<dbReference type="EMBL" id="JACTAM010000018">
    <property type="protein sequence ID" value="KAI2653915.1"/>
    <property type="molecule type" value="Genomic_DNA"/>
</dbReference>
<gene>
    <name evidence="6" type="ORF">H4Q32_014284</name>
</gene>
<feature type="compositionally biased region" description="Polar residues" evidence="4">
    <location>
        <begin position="1020"/>
        <end position="1030"/>
    </location>
</feature>
<feature type="region of interest" description="Disordered" evidence="4">
    <location>
        <begin position="338"/>
        <end position="466"/>
    </location>
</feature>
<dbReference type="Gene3D" id="3.30.40.10">
    <property type="entry name" value="Zinc/RING finger domain, C3HC4 (zinc finger)"/>
    <property type="match status" value="1"/>
</dbReference>
<organism evidence="6 7">
    <name type="scientific">Labeo rohita</name>
    <name type="common">Indian major carp</name>
    <name type="synonym">Cyprinus rohita</name>
    <dbReference type="NCBI Taxonomy" id="84645"/>
    <lineage>
        <taxon>Eukaryota</taxon>
        <taxon>Metazoa</taxon>
        <taxon>Chordata</taxon>
        <taxon>Craniata</taxon>
        <taxon>Vertebrata</taxon>
        <taxon>Euteleostomi</taxon>
        <taxon>Actinopterygii</taxon>
        <taxon>Neopterygii</taxon>
        <taxon>Teleostei</taxon>
        <taxon>Ostariophysi</taxon>
        <taxon>Cypriniformes</taxon>
        <taxon>Cyprinidae</taxon>
        <taxon>Labeoninae</taxon>
        <taxon>Labeonini</taxon>
        <taxon>Labeo</taxon>
    </lineage>
</organism>
<feature type="compositionally biased region" description="Low complexity" evidence="4">
    <location>
        <begin position="114"/>
        <end position="123"/>
    </location>
</feature>
<feature type="region of interest" description="Disordered" evidence="4">
    <location>
        <begin position="919"/>
        <end position="1174"/>
    </location>
</feature>
<dbReference type="PANTHER" id="PTHR15185">
    <property type="entry name" value="BCL9"/>
    <property type="match status" value="1"/>
</dbReference>
<feature type="compositionally biased region" description="Low complexity" evidence="4">
    <location>
        <begin position="1142"/>
        <end position="1158"/>
    </location>
</feature>